<evidence type="ECO:0000259" key="1">
    <source>
        <dbReference type="Pfam" id="PF00534"/>
    </source>
</evidence>
<dbReference type="RefSeq" id="WP_168008583.1">
    <property type="nucleotide sequence ID" value="NZ_JAATHJ010000030.1"/>
</dbReference>
<dbReference type="Pfam" id="PF00534">
    <property type="entry name" value="Glycos_transf_1"/>
    <property type="match status" value="1"/>
</dbReference>
<name>A0A969PQZ1_9BACI</name>
<sequence length="397" mass="44758">MSKKLLIISFDLEIGGVEKSLISLLEELSKSSYDVHLFLMSHTGELMDEIPDNIKLLPEIPAYATFRKSIKDTFASRFYRIGWERLLAKVKANAAGKQLNLEEPGYRQMQWMWERTIERLPQIPGTYDMVISFLWPHYAALNAEAPKKAAWIHTDFSKAEVDRELDRSVWETFDTIAAVSGTVRQAFLSVYPEFSHKTVVVENVLPTERIIREAQACEKVTSDNKHILTIARLSHAKGIDTAIYTAAELKKRNRFSFLWQVIGYGGEEPALKKLMEELNVQDCFQLLGKKRNPYTYLKSADLYVQPSRYEGKAVTVSEAQLFGIPVVIAGYPTAAAQVKHLENGIISGQTSADLADSIEDVMLHKEVAARLRAGCAKLDFSAESQMAQFHELIRGGP</sequence>
<dbReference type="Proteomes" id="UP000752012">
    <property type="component" value="Unassembled WGS sequence"/>
</dbReference>
<proteinExistence type="predicted"/>
<dbReference type="EMBL" id="JAATHJ010000030">
    <property type="protein sequence ID" value="NJP38772.1"/>
    <property type="molecule type" value="Genomic_DNA"/>
</dbReference>
<evidence type="ECO:0000313" key="3">
    <source>
        <dbReference type="Proteomes" id="UP000752012"/>
    </source>
</evidence>
<dbReference type="AlphaFoldDB" id="A0A969PQZ1"/>
<accession>A0A969PQZ1</accession>
<dbReference type="SUPFAM" id="SSF53756">
    <property type="entry name" value="UDP-Glycosyltransferase/glycogen phosphorylase"/>
    <property type="match status" value="1"/>
</dbReference>
<evidence type="ECO:0000313" key="2">
    <source>
        <dbReference type="EMBL" id="NJP38772.1"/>
    </source>
</evidence>
<feature type="domain" description="Glycosyl transferase family 1" evidence="1">
    <location>
        <begin position="221"/>
        <end position="372"/>
    </location>
</feature>
<comment type="caution">
    <text evidence="2">The sequence shown here is derived from an EMBL/GenBank/DDBJ whole genome shotgun (WGS) entry which is preliminary data.</text>
</comment>
<dbReference type="GO" id="GO:0016757">
    <property type="term" value="F:glycosyltransferase activity"/>
    <property type="evidence" value="ECO:0007669"/>
    <property type="project" value="InterPro"/>
</dbReference>
<dbReference type="CDD" id="cd03811">
    <property type="entry name" value="GT4_GT28_WabH-like"/>
    <property type="match status" value="1"/>
</dbReference>
<dbReference type="PANTHER" id="PTHR12526">
    <property type="entry name" value="GLYCOSYLTRANSFERASE"/>
    <property type="match status" value="1"/>
</dbReference>
<dbReference type="InterPro" id="IPR001296">
    <property type="entry name" value="Glyco_trans_1"/>
</dbReference>
<protein>
    <submittedName>
        <fullName evidence="2">Glycosyltransferase</fullName>
    </submittedName>
</protein>
<dbReference type="PANTHER" id="PTHR12526:SF630">
    <property type="entry name" value="GLYCOSYLTRANSFERASE"/>
    <property type="match status" value="1"/>
</dbReference>
<gene>
    <name evidence="2" type="ORF">HCN83_14485</name>
</gene>
<organism evidence="2 3">
    <name type="scientific">Alkalicoccus luteus</name>
    <dbReference type="NCBI Taxonomy" id="1237094"/>
    <lineage>
        <taxon>Bacteria</taxon>
        <taxon>Bacillati</taxon>
        <taxon>Bacillota</taxon>
        <taxon>Bacilli</taxon>
        <taxon>Bacillales</taxon>
        <taxon>Bacillaceae</taxon>
        <taxon>Alkalicoccus</taxon>
    </lineage>
</organism>
<dbReference type="Gene3D" id="3.40.50.2000">
    <property type="entry name" value="Glycogen Phosphorylase B"/>
    <property type="match status" value="2"/>
</dbReference>
<reference evidence="2 3" key="1">
    <citation type="submission" date="2020-03" db="EMBL/GenBank/DDBJ databases">
        <title>Assessment of the enzymatic potential of alkaline-tolerant lipase obtained from Bacillus luteus H11 (technogenic soil) for the bioremediation of saline soils contaminated with petroleum substances.</title>
        <authorList>
            <person name="Kalwasinska A."/>
        </authorList>
    </citation>
    <scope>NUCLEOTIDE SEQUENCE [LARGE SCALE GENOMIC DNA]</scope>
    <source>
        <strain evidence="2 3">H11</strain>
    </source>
</reference>
<keyword evidence="3" id="KW-1185">Reference proteome</keyword>